<dbReference type="InterPro" id="IPR017946">
    <property type="entry name" value="PLC-like_Pdiesterase_TIM-brl"/>
</dbReference>
<dbReference type="PROSITE" id="PS51704">
    <property type="entry name" value="GP_PDE"/>
    <property type="match status" value="1"/>
</dbReference>
<sequence>MKKYLLFGVALLCCYVQGYSQTFDKQGQRGARGLMPENTIGGMLRSLDLGVTTLGMNVVISKDKQVVLSHEPYFNNEISLTPDGKDIPLKDEKKYNMYEMDYDQIRKYDVGSKVHKRYPGQQKYKAYKPLLSEVIDSVEAYVKLHKLPKPNYAIEIKTIRKGDSVFHPEPAEFSQLVMDVVVKKKMTKRAVIQAFDVRCLQYVHEHYPKVRTALMIDEKEDFENNIKDLGFSPTFYSPYAVLVGKGLVDRCHEAGIKIVPWTVNSLKDMEYMVGLGVDGIITDYPNLFQQLELPVK</sequence>
<evidence type="ECO:0000259" key="1">
    <source>
        <dbReference type="PROSITE" id="PS51704"/>
    </source>
</evidence>
<accession>A0A327SY69</accession>
<dbReference type="InterPro" id="IPR030395">
    <property type="entry name" value="GP_PDE_dom"/>
</dbReference>
<feature type="domain" description="GP-PDE" evidence="1">
    <location>
        <begin position="23"/>
        <end position="292"/>
    </location>
</feature>
<dbReference type="STRING" id="188932.AY601_3702"/>
<dbReference type="EMBL" id="QLLR01000010">
    <property type="protein sequence ID" value="RAJ30457.1"/>
    <property type="molecule type" value="Genomic_DNA"/>
</dbReference>
<evidence type="ECO:0000313" key="2">
    <source>
        <dbReference type="EMBL" id="RAJ30457.1"/>
    </source>
</evidence>
<gene>
    <name evidence="2" type="ORF">LY11_02415</name>
</gene>
<dbReference type="GO" id="GO:0008081">
    <property type="term" value="F:phosphoric diester hydrolase activity"/>
    <property type="evidence" value="ECO:0007669"/>
    <property type="project" value="InterPro"/>
</dbReference>
<dbReference type="SUPFAM" id="SSF51695">
    <property type="entry name" value="PLC-like phosphodiesterases"/>
    <property type="match status" value="1"/>
</dbReference>
<evidence type="ECO:0000313" key="3">
    <source>
        <dbReference type="Proteomes" id="UP000249754"/>
    </source>
</evidence>
<reference evidence="2 3" key="1">
    <citation type="submission" date="2018-06" db="EMBL/GenBank/DDBJ databases">
        <title>Genomic Encyclopedia of Archaeal and Bacterial Type Strains, Phase II (KMG-II): from individual species to whole genera.</title>
        <authorList>
            <person name="Goeker M."/>
        </authorList>
    </citation>
    <scope>NUCLEOTIDE SEQUENCE [LARGE SCALE GENOMIC DNA]</scope>
    <source>
        <strain evidence="2 3">DSM 14825</strain>
    </source>
</reference>
<dbReference type="PANTHER" id="PTHR46211:SF14">
    <property type="entry name" value="GLYCEROPHOSPHODIESTER PHOSPHODIESTERASE"/>
    <property type="match status" value="1"/>
</dbReference>
<proteinExistence type="predicted"/>
<protein>
    <submittedName>
        <fullName evidence="2">Glycerophosphoryl diester phosphodiesterase</fullName>
    </submittedName>
</protein>
<dbReference type="Proteomes" id="UP000249754">
    <property type="component" value="Unassembled WGS sequence"/>
</dbReference>
<name>A0A327SY69_9SPHI</name>
<dbReference type="GO" id="GO:0006629">
    <property type="term" value="P:lipid metabolic process"/>
    <property type="evidence" value="ECO:0007669"/>
    <property type="project" value="InterPro"/>
</dbReference>
<dbReference type="OrthoDB" id="384721at2"/>
<dbReference type="PANTHER" id="PTHR46211">
    <property type="entry name" value="GLYCEROPHOSPHORYL DIESTER PHOSPHODIESTERASE"/>
    <property type="match status" value="1"/>
</dbReference>
<organism evidence="2 3">
    <name type="scientific">Pedobacter cryoconitis</name>
    <dbReference type="NCBI Taxonomy" id="188932"/>
    <lineage>
        <taxon>Bacteria</taxon>
        <taxon>Pseudomonadati</taxon>
        <taxon>Bacteroidota</taxon>
        <taxon>Sphingobacteriia</taxon>
        <taxon>Sphingobacteriales</taxon>
        <taxon>Sphingobacteriaceae</taxon>
        <taxon>Pedobacter</taxon>
    </lineage>
</organism>
<dbReference type="RefSeq" id="WP_111633922.1">
    <property type="nucleotide sequence ID" value="NZ_QLLR01000010.1"/>
</dbReference>
<dbReference type="Gene3D" id="3.20.20.190">
    <property type="entry name" value="Phosphatidylinositol (PI) phosphodiesterase"/>
    <property type="match status" value="1"/>
</dbReference>
<dbReference type="AlphaFoldDB" id="A0A327SY69"/>
<comment type="caution">
    <text evidence="2">The sequence shown here is derived from an EMBL/GenBank/DDBJ whole genome shotgun (WGS) entry which is preliminary data.</text>
</comment>
<dbReference type="Pfam" id="PF03009">
    <property type="entry name" value="GDPD"/>
    <property type="match status" value="1"/>
</dbReference>